<evidence type="ECO:0000256" key="5">
    <source>
        <dbReference type="ARBA" id="ARBA00022840"/>
    </source>
</evidence>
<dbReference type="Pfam" id="PF00069">
    <property type="entry name" value="Pkinase"/>
    <property type="match status" value="1"/>
</dbReference>
<evidence type="ECO:0000256" key="3">
    <source>
        <dbReference type="ARBA" id="ARBA00022741"/>
    </source>
</evidence>
<dbReference type="STRING" id="4846.A0A367IKY9"/>
<dbReference type="PROSITE" id="PS50011">
    <property type="entry name" value="PROTEIN_KINASE_DOM"/>
    <property type="match status" value="1"/>
</dbReference>
<dbReference type="GO" id="GO:0061709">
    <property type="term" value="P:reticulophagy"/>
    <property type="evidence" value="ECO:0007669"/>
    <property type="project" value="TreeGrafter"/>
</dbReference>
<organism evidence="9 10">
    <name type="scientific">Rhizopus stolonifer</name>
    <name type="common">Rhizopus nigricans</name>
    <dbReference type="NCBI Taxonomy" id="4846"/>
    <lineage>
        <taxon>Eukaryota</taxon>
        <taxon>Fungi</taxon>
        <taxon>Fungi incertae sedis</taxon>
        <taxon>Mucoromycota</taxon>
        <taxon>Mucoromycotina</taxon>
        <taxon>Mucoromycetes</taxon>
        <taxon>Mucorales</taxon>
        <taxon>Mucorineae</taxon>
        <taxon>Rhizopodaceae</taxon>
        <taxon>Rhizopus</taxon>
    </lineage>
</organism>
<protein>
    <recommendedName>
        <fullName evidence="1">non-specific serine/threonine protein kinase</fullName>
        <ecNumber evidence="1">2.7.11.1</ecNumber>
    </recommendedName>
</protein>
<dbReference type="InterPro" id="IPR008271">
    <property type="entry name" value="Ser/Thr_kinase_AS"/>
</dbReference>
<gene>
    <name evidence="9" type="primary">SAT4_1</name>
    <name evidence="9" type="ORF">CU098_002007</name>
</gene>
<dbReference type="PANTHER" id="PTHR24348:SF22">
    <property type="entry name" value="NON-SPECIFIC SERINE_THREONINE PROTEIN KINASE"/>
    <property type="match status" value="1"/>
</dbReference>
<evidence type="ECO:0000313" key="9">
    <source>
        <dbReference type="EMBL" id="RCH78191.1"/>
    </source>
</evidence>
<proteinExistence type="inferred from homology"/>
<keyword evidence="7" id="KW-0723">Serine/threonine-protein kinase</keyword>
<keyword evidence="5 6" id="KW-0067">ATP-binding</keyword>
<dbReference type="InterPro" id="IPR017441">
    <property type="entry name" value="Protein_kinase_ATP_BS"/>
</dbReference>
<dbReference type="Proteomes" id="UP000253551">
    <property type="component" value="Unassembled WGS sequence"/>
</dbReference>
<dbReference type="GO" id="GO:0004674">
    <property type="term" value="F:protein serine/threonine kinase activity"/>
    <property type="evidence" value="ECO:0007669"/>
    <property type="project" value="UniProtKB-KW"/>
</dbReference>
<name>A0A367IKY9_RHIST</name>
<evidence type="ECO:0000256" key="6">
    <source>
        <dbReference type="PROSITE-ProRule" id="PRU10141"/>
    </source>
</evidence>
<dbReference type="GO" id="GO:0000422">
    <property type="term" value="P:autophagy of mitochondrion"/>
    <property type="evidence" value="ECO:0007669"/>
    <property type="project" value="TreeGrafter"/>
</dbReference>
<evidence type="ECO:0000256" key="4">
    <source>
        <dbReference type="ARBA" id="ARBA00022777"/>
    </source>
</evidence>
<dbReference type="GO" id="GO:0010506">
    <property type="term" value="P:regulation of autophagy"/>
    <property type="evidence" value="ECO:0007669"/>
    <property type="project" value="InterPro"/>
</dbReference>
<feature type="domain" description="Protein kinase" evidence="8">
    <location>
        <begin position="80"/>
        <end position="345"/>
    </location>
</feature>
<evidence type="ECO:0000259" key="8">
    <source>
        <dbReference type="PROSITE" id="PS50011"/>
    </source>
</evidence>
<dbReference type="GO" id="GO:0000045">
    <property type="term" value="P:autophagosome assembly"/>
    <property type="evidence" value="ECO:0007669"/>
    <property type="project" value="TreeGrafter"/>
</dbReference>
<dbReference type="GO" id="GO:0034045">
    <property type="term" value="C:phagophore assembly site membrane"/>
    <property type="evidence" value="ECO:0007669"/>
    <property type="project" value="TreeGrafter"/>
</dbReference>
<keyword evidence="10" id="KW-1185">Reference proteome</keyword>
<dbReference type="GO" id="GO:0034727">
    <property type="term" value="P:piecemeal microautophagy of the nucleus"/>
    <property type="evidence" value="ECO:0007669"/>
    <property type="project" value="TreeGrafter"/>
</dbReference>
<dbReference type="PANTHER" id="PTHR24348">
    <property type="entry name" value="SERINE/THREONINE-PROTEIN KINASE UNC-51-RELATED"/>
    <property type="match status" value="1"/>
</dbReference>
<keyword evidence="3 6" id="KW-0547">Nucleotide-binding</keyword>
<dbReference type="GO" id="GO:0005829">
    <property type="term" value="C:cytosol"/>
    <property type="evidence" value="ECO:0007669"/>
    <property type="project" value="TreeGrafter"/>
</dbReference>
<dbReference type="GO" id="GO:0005776">
    <property type="term" value="C:autophagosome"/>
    <property type="evidence" value="ECO:0007669"/>
    <property type="project" value="TreeGrafter"/>
</dbReference>
<feature type="non-terminal residue" evidence="9">
    <location>
        <position position="1"/>
    </location>
</feature>
<feature type="binding site" evidence="6">
    <location>
        <position position="109"/>
    </location>
    <ligand>
        <name>ATP</name>
        <dbReference type="ChEBI" id="CHEBI:30616"/>
    </ligand>
</feature>
<reference evidence="9 10" key="1">
    <citation type="journal article" date="2018" name="G3 (Bethesda)">
        <title>Phylogenetic and Phylogenomic Definition of Rhizopus Species.</title>
        <authorList>
            <person name="Gryganskyi A.P."/>
            <person name="Golan J."/>
            <person name="Dolatabadi S."/>
            <person name="Mondo S."/>
            <person name="Robb S."/>
            <person name="Idnurm A."/>
            <person name="Muszewska A."/>
            <person name="Steczkiewicz K."/>
            <person name="Masonjones S."/>
            <person name="Liao H.L."/>
            <person name="Gajdeczka M.T."/>
            <person name="Anike F."/>
            <person name="Vuek A."/>
            <person name="Anishchenko I.M."/>
            <person name="Voigt K."/>
            <person name="de Hoog G.S."/>
            <person name="Smith M.E."/>
            <person name="Heitman J."/>
            <person name="Vilgalys R."/>
            <person name="Stajich J.E."/>
        </authorList>
    </citation>
    <scope>NUCLEOTIDE SEQUENCE [LARGE SCALE GENOMIC DNA]</scope>
    <source>
        <strain evidence="9 10">LSU 92-RS-03</strain>
    </source>
</reference>
<dbReference type="OrthoDB" id="6513151at2759"/>
<dbReference type="GO" id="GO:0005524">
    <property type="term" value="F:ATP binding"/>
    <property type="evidence" value="ECO:0007669"/>
    <property type="project" value="UniProtKB-UniRule"/>
</dbReference>
<dbReference type="InterPro" id="IPR045269">
    <property type="entry name" value="Atg1-like"/>
</dbReference>
<dbReference type="EMBL" id="PJQM01007435">
    <property type="protein sequence ID" value="RCH78191.1"/>
    <property type="molecule type" value="Genomic_DNA"/>
</dbReference>
<keyword evidence="4 9" id="KW-0418">Kinase</keyword>
<accession>A0A367IKY9</accession>
<keyword evidence="2" id="KW-0808">Transferase</keyword>
<dbReference type="EC" id="2.7.11.1" evidence="1"/>
<comment type="similarity">
    <text evidence="7">Belongs to the protein kinase superfamily.</text>
</comment>
<dbReference type="PROSITE" id="PS00107">
    <property type="entry name" value="PROTEIN_KINASE_ATP"/>
    <property type="match status" value="1"/>
</dbReference>
<evidence type="ECO:0000256" key="7">
    <source>
        <dbReference type="RuleBase" id="RU000304"/>
    </source>
</evidence>
<dbReference type="InterPro" id="IPR011009">
    <property type="entry name" value="Kinase-like_dom_sf"/>
</dbReference>
<dbReference type="GO" id="GO:0042594">
    <property type="term" value="P:response to starvation"/>
    <property type="evidence" value="ECO:0007669"/>
    <property type="project" value="TreeGrafter"/>
</dbReference>
<dbReference type="InterPro" id="IPR000719">
    <property type="entry name" value="Prot_kinase_dom"/>
</dbReference>
<dbReference type="SMART" id="SM00220">
    <property type="entry name" value="S_TKc"/>
    <property type="match status" value="1"/>
</dbReference>
<evidence type="ECO:0000256" key="2">
    <source>
        <dbReference type="ARBA" id="ARBA00022679"/>
    </source>
</evidence>
<evidence type="ECO:0000256" key="1">
    <source>
        <dbReference type="ARBA" id="ARBA00012513"/>
    </source>
</evidence>
<sequence>PRHEDITTKQTQINHIPFFYHSKESFQRSKPVGSISPKQSIWSRFKSLFHKIRQSSFNSNPKHGRYQPFVDRALCLSNYGEIDRSLGEGVSSNVHLLRSTPSRQVLAVKVFQKCKRKDERMYYIKAIVSEFAVSYTLKHINILRTLDFVKIDNHQSKFGLVVDYCNQGDLNALICERTLEPNEIHALFKQLLHGVKYLHDAGVAHRDLKPDNLLLDGHILKIADFGSCDVFRAEGETADMMSSGRAGTTPYMAPEVFKEKKYWGKIADIWSIGIIFFSMHHSCVPFHYARTYDSNYRQYIRTYEKRRFESFEEIDPDARSILYLMLTPNCKERPDISSILCDPWVKGLDPYFIRECDRKKRIRTV</sequence>
<evidence type="ECO:0000313" key="10">
    <source>
        <dbReference type="Proteomes" id="UP000253551"/>
    </source>
</evidence>
<dbReference type="SUPFAM" id="SSF56112">
    <property type="entry name" value="Protein kinase-like (PK-like)"/>
    <property type="match status" value="1"/>
</dbReference>
<dbReference type="PROSITE" id="PS00108">
    <property type="entry name" value="PROTEIN_KINASE_ST"/>
    <property type="match status" value="1"/>
</dbReference>
<comment type="caution">
    <text evidence="9">The sequence shown here is derived from an EMBL/GenBank/DDBJ whole genome shotgun (WGS) entry which is preliminary data.</text>
</comment>
<dbReference type="Gene3D" id="1.10.510.10">
    <property type="entry name" value="Transferase(Phosphotransferase) domain 1"/>
    <property type="match status" value="1"/>
</dbReference>
<dbReference type="AlphaFoldDB" id="A0A367IKY9"/>